<evidence type="ECO:0000313" key="1">
    <source>
        <dbReference type="EMBL" id="KAL2719586.1"/>
    </source>
</evidence>
<name>A0ABD2AGS1_VESSQ</name>
<protein>
    <submittedName>
        <fullName evidence="1">Uncharacterized protein</fullName>
    </submittedName>
</protein>
<proteinExistence type="predicted"/>
<keyword evidence="2" id="KW-1185">Reference proteome</keyword>
<organism evidence="1 2">
    <name type="scientific">Vespula squamosa</name>
    <name type="common">Southern yellow jacket</name>
    <name type="synonym">Wasp</name>
    <dbReference type="NCBI Taxonomy" id="30214"/>
    <lineage>
        <taxon>Eukaryota</taxon>
        <taxon>Metazoa</taxon>
        <taxon>Ecdysozoa</taxon>
        <taxon>Arthropoda</taxon>
        <taxon>Hexapoda</taxon>
        <taxon>Insecta</taxon>
        <taxon>Pterygota</taxon>
        <taxon>Neoptera</taxon>
        <taxon>Endopterygota</taxon>
        <taxon>Hymenoptera</taxon>
        <taxon>Apocrita</taxon>
        <taxon>Aculeata</taxon>
        <taxon>Vespoidea</taxon>
        <taxon>Vespidae</taxon>
        <taxon>Vespinae</taxon>
        <taxon>Vespula</taxon>
    </lineage>
</organism>
<dbReference type="EMBL" id="JAUDFV010000149">
    <property type="protein sequence ID" value="KAL2719586.1"/>
    <property type="molecule type" value="Genomic_DNA"/>
</dbReference>
<dbReference type="Proteomes" id="UP001607302">
    <property type="component" value="Unassembled WGS sequence"/>
</dbReference>
<gene>
    <name evidence="1" type="ORF">V1478_011048</name>
</gene>
<dbReference type="AlphaFoldDB" id="A0ABD2AGS1"/>
<sequence length="116" mass="13017">MSPGNILRDPISSWCSSLRKSGQSPQSCIKDLIVRKNGSDSDLSSVREIEERNDFTSSRVHESDVSRTLIRVVLPLTIISLSQVYVTHDKGKRASENARSTYEELYSVESEIEVDT</sequence>
<comment type="caution">
    <text evidence="1">The sequence shown here is derived from an EMBL/GenBank/DDBJ whole genome shotgun (WGS) entry which is preliminary data.</text>
</comment>
<evidence type="ECO:0000313" key="2">
    <source>
        <dbReference type="Proteomes" id="UP001607302"/>
    </source>
</evidence>
<reference evidence="1 2" key="1">
    <citation type="journal article" date="2024" name="Ann. Entomol. Soc. Am.">
        <title>Genomic analyses of the southern and eastern yellowjacket wasps (Hymenoptera: Vespidae) reveal evolutionary signatures of social life.</title>
        <authorList>
            <person name="Catto M.A."/>
            <person name="Caine P.B."/>
            <person name="Orr S.E."/>
            <person name="Hunt B.G."/>
            <person name="Goodisman M.A.D."/>
        </authorList>
    </citation>
    <scope>NUCLEOTIDE SEQUENCE [LARGE SCALE GENOMIC DNA]</scope>
    <source>
        <strain evidence="1">233</strain>
        <tissue evidence="1">Head and thorax</tissue>
    </source>
</reference>
<accession>A0ABD2AGS1</accession>